<dbReference type="AlphaFoldDB" id="K1X9E7"/>
<keyword evidence="6 12" id="KW-0732">Signal</keyword>
<dbReference type="GO" id="GO:0005576">
    <property type="term" value="C:extracellular region"/>
    <property type="evidence" value="ECO:0007669"/>
    <property type="project" value="UniProtKB-SubCell"/>
</dbReference>
<dbReference type="InterPro" id="IPR043580">
    <property type="entry name" value="CUTINASE_1"/>
</dbReference>
<keyword evidence="4 12" id="KW-0719">Serine esterase</keyword>
<evidence type="ECO:0000256" key="4">
    <source>
        <dbReference type="ARBA" id="ARBA00022487"/>
    </source>
</evidence>
<dbReference type="PRINTS" id="PR00129">
    <property type="entry name" value="CUTINASE"/>
</dbReference>
<dbReference type="OrthoDB" id="3225429at2759"/>
<evidence type="ECO:0000256" key="1">
    <source>
        <dbReference type="ARBA" id="ARBA00004613"/>
    </source>
</evidence>
<proteinExistence type="inferred from homology"/>
<evidence type="ECO:0000256" key="13">
    <source>
        <dbReference type="SAM" id="MobiDB-lite"/>
    </source>
</evidence>
<feature type="compositionally biased region" description="Basic and acidic residues" evidence="13">
    <location>
        <begin position="230"/>
        <end position="278"/>
    </location>
</feature>
<evidence type="ECO:0000256" key="5">
    <source>
        <dbReference type="ARBA" id="ARBA00022525"/>
    </source>
</evidence>
<comment type="subcellular location">
    <subcellularLocation>
        <location evidence="1 12">Secreted</location>
    </subcellularLocation>
</comment>
<dbReference type="EMBL" id="JH921436">
    <property type="protein sequence ID" value="EKD17368.1"/>
    <property type="molecule type" value="Genomic_DNA"/>
</dbReference>
<keyword evidence="5 12" id="KW-0964">Secreted</keyword>
<feature type="active site" evidence="10">
    <location>
        <position position="175"/>
    </location>
</feature>
<comment type="function">
    <text evidence="12">Catalyzes the hydrolysis of complex carboxylic polyesters found in the cell wall of plants. Degrades cutin, a macromolecule that forms the structure of the plant cuticle.</text>
</comment>
<dbReference type="Pfam" id="PF01083">
    <property type="entry name" value="Cutinase"/>
    <property type="match status" value="1"/>
</dbReference>
<feature type="region of interest" description="Disordered" evidence="13">
    <location>
        <begin position="213"/>
        <end position="292"/>
    </location>
</feature>
<evidence type="ECO:0000313" key="15">
    <source>
        <dbReference type="Proteomes" id="UP000006753"/>
    </source>
</evidence>
<dbReference type="SMART" id="SM01110">
    <property type="entry name" value="Cutinase"/>
    <property type="match status" value="1"/>
</dbReference>
<evidence type="ECO:0000256" key="7">
    <source>
        <dbReference type="ARBA" id="ARBA00022801"/>
    </source>
</evidence>
<evidence type="ECO:0000256" key="11">
    <source>
        <dbReference type="PIRSR" id="PIRSR611150-2"/>
    </source>
</evidence>
<feature type="active site" description="Nucleophile" evidence="10">
    <location>
        <position position="130"/>
    </location>
</feature>
<keyword evidence="7 12" id="KW-0378">Hydrolase</keyword>
<dbReference type="PANTHER" id="PTHR48250">
    <property type="entry name" value="CUTINASE 2-RELATED"/>
    <property type="match status" value="1"/>
</dbReference>
<dbReference type="PANTHER" id="PTHR48250:SF3">
    <property type="entry name" value="CUTINASE 1-RELATED"/>
    <property type="match status" value="1"/>
</dbReference>
<reference evidence="14 15" key="1">
    <citation type="journal article" date="2012" name="BMC Genomics">
        <title>Sequencing the genome of Marssonina brunnea reveals fungus-poplar co-evolution.</title>
        <authorList>
            <person name="Zhu S."/>
            <person name="Cao Y.-Z."/>
            <person name="Jiang C."/>
            <person name="Tan B.-Y."/>
            <person name="Wang Z."/>
            <person name="Feng S."/>
            <person name="Zhang L."/>
            <person name="Su X.-H."/>
            <person name="Brejova B."/>
            <person name="Vinar T."/>
            <person name="Xu M."/>
            <person name="Wang M.-X."/>
            <person name="Zhang S.-G."/>
            <person name="Huang M.-R."/>
            <person name="Wu R."/>
            <person name="Zhou Y."/>
        </authorList>
    </citation>
    <scope>NUCLEOTIDE SEQUENCE [LARGE SCALE GENOMIC DNA]</scope>
    <source>
        <strain evidence="14 15">MB_m1</strain>
    </source>
</reference>
<dbReference type="GO" id="GO:0050525">
    <property type="term" value="F:cutinase activity"/>
    <property type="evidence" value="ECO:0007669"/>
    <property type="project" value="UniProtKB-UniRule"/>
</dbReference>
<dbReference type="Gene3D" id="3.40.50.1820">
    <property type="entry name" value="alpha/beta hydrolase"/>
    <property type="match status" value="1"/>
</dbReference>
<dbReference type="InterPro" id="IPR000675">
    <property type="entry name" value="Cutinase/axe"/>
</dbReference>
<dbReference type="SUPFAM" id="SSF53474">
    <property type="entry name" value="alpha/beta-Hydrolases"/>
    <property type="match status" value="1"/>
</dbReference>
<evidence type="ECO:0000256" key="3">
    <source>
        <dbReference type="ARBA" id="ARBA00013095"/>
    </source>
</evidence>
<dbReference type="PROSITE" id="PS00155">
    <property type="entry name" value="CUTINASE_1"/>
    <property type="match status" value="1"/>
</dbReference>
<comment type="catalytic activity">
    <reaction evidence="9 12">
        <text>cutin + H2O = cutin monomers.</text>
        <dbReference type="EC" id="3.1.1.74"/>
    </reaction>
</comment>
<organism evidence="14 15">
    <name type="scientific">Marssonina brunnea f. sp. multigermtubi (strain MB_m1)</name>
    <name type="common">Marssonina leaf spot fungus</name>
    <dbReference type="NCBI Taxonomy" id="1072389"/>
    <lineage>
        <taxon>Eukaryota</taxon>
        <taxon>Fungi</taxon>
        <taxon>Dikarya</taxon>
        <taxon>Ascomycota</taxon>
        <taxon>Pezizomycotina</taxon>
        <taxon>Leotiomycetes</taxon>
        <taxon>Helotiales</taxon>
        <taxon>Drepanopezizaceae</taxon>
        <taxon>Drepanopeziza</taxon>
    </lineage>
</organism>
<dbReference type="InParanoid" id="K1X9E7"/>
<dbReference type="eggNOG" id="ENOG502SI38">
    <property type="taxonomic scope" value="Eukaryota"/>
</dbReference>
<evidence type="ECO:0000313" key="14">
    <source>
        <dbReference type="EMBL" id="EKD17368.1"/>
    </source>
</evidence>
<keyword evidence="8 11" id="KW-1015">Disulfide bond</keyword>
<gene>
    <name evidence="14" type="ORF">MBM_04229</name>
</gene>
<feature type="chain" id="PRO_5005137320" description="Cutinase" evidence="12">
    <location>
        <begin position="18"/>
        <end position="292"/>
    </location>
</feature>
<dbReference type="OMA" id="HLTYGLR"/>
<dbReference type="InterPro" id="IPR029058">
    <property type="entry name" value="AB_hydrolase_fold"/>
</dbReference>
<dbReference type="GO" id="GO:0016052">
    <property type="term" value="P:carbohydrate catabolic process"/>
    <property type="evidence" value="ECO:0007669"/>
    <property type="project" value="TreeGrafter"/>
</dbReference>
<evidence type="ECO:0000256" key="9">
    <source>
        <dbReference type="ARBA" id="ARBA00034045"/>
    </source>
</evidence>
<evidence type="ECO:0000256" key="2">
    <source>
        <dbReference type="ARBA" id="ARBA00007534"/>
    </source>
</evidence>
<dbReference type="InterPro" id="IPR011150">
    <property type="entry name" value="Cutinase_monf"/>
</dbReference>
<evidence type="ECO:0000256" key="10">
    <source>
        <dbReference type="PIRSR" id="PIRSR611150-1"/>
    </source>
</evidence>
<evidence type="ECO:0000256" key="8">
    <source>
        <dbReference type="ARBA" id="ARBA00023157"/>
    </source>
</evidence>
<feature type="active site" description="Proton donor/acceptor" evidence="10">
    <location>
        <position position="188"/>
    </location>
</feature>
<dbReference type="HOGENOM" id="CLU_040058_2_0_1"/>
<dbReference type="KEGG" id="mbe:MBM_04229"/>
<keyword evidence="15" id="KW-1185">Reference proteome</keyword>
<dbReference type="EC" id="3.1.1.74" evidence="3 12"/>
<feature type="signal peptide" evidence="12">
    <location>
        <begin position="1"/>
        <end position="17"/>
    </location>
</feature>
<comment type="similarity">
    <text evidence="2 12">Belongs to the cutinase family.</text>
</comment>
<feature type="disulfide bond" evidence="11">
    <location>
        <begin position="43"/>
        <end position="119"/>
    </location>
</feature>
<evidence type="ECO:0000256" key="12">
    <source>
        <dbReference type="RuleBase" id="RU361263"/>
    </source>
</evidence>
<evidence type="ECO:0000256" key="6">
    <source>
        <dbReference type="ARBA" id="ARBA00022729"/>
    </source>
</evidence>
<name>K1X9E7_MARBU</name>
<accession>K1X9E7</accession>
<dbReference type="Proteomes" id="UP000006753">
    <property type="component" value="Unassembled WGS sequence"/>
</dbReference>
<sequence>MKTDFFTVSLLAGLVAAGPIAIRQLGGGNSVSINAKEYSTGGCKPIIFFFARGSAEIGTMGSIGPPTGQGLKSAFGAGNVAVEGISYAAALGTNAIPGGADPAGITAMKNLLNGAASKCPTSILVAGGYSQGAALTHRAIENLSEDVKARIAGVDNGQIPNFPKDKLLIICNSGDAICQGILSILPAHLDYVRKAPEAVTFLTGKIKAAQGSGAVSDVKGGAVPGVDAGEDGKEDAGEDRKGDAGEDGKEDAGEDGKGDAGEDRKEDAGEDGKGDAAESSKGWPSFLSFLNN</sequence>
<protein>
    <recommendedName>
        <fullName evidence="3 12">Cutinase</fullName>
        <ecNumber evidence="3 12">3.1.1.74</ecNumber>
    </recommendedName>
</protein>
<feature type="disulfide bond" evidence="11">
    <location>
        <begin position="171"/>
        <end position="178"/>
    </location>
</feature>